<dbReference type="SUPFAM" id="SSF47459">
    <property type="entry name" value="HLH, helix-loop-helix DNA-binding domain"/>
    <property type="match status" value="1"/>
</dbReference>
<dbReference type="InterPro" id="IPR036638">
    <property type="entry name" value="HLH_DNA-bd_sf"/>
</dbReference>
<evidence type="ECO:0000256" key="3">
    <source>
        <dbReference type="ARBA" id="ARBA00023163"/>
    </source>
</evidence>
<evidence type="ECO:0000256" key="2">
    <source>
        <dbReference type="ARBA" id="ARBA00023015"/>
    </source>
</evidence>
<dbReference type="GO" id="GO:0046983">
    <property type="term" value="F:protein dimerization activity"/>
    <property type="evidence" value="ECO:0007669"/>
    <property type="project" value="InterPro"/>
</dbReference>
<dbReference type="SMART" id="SM00353">
    <property type="entry name" value="HLH"/>
    <property type="match status" value="1"/>
</dbReference>
<dbReference type="Gene3D" id="4.10.280.10">
    <property type="entry name" value="Helix-loop-helix DNA-binding domain"/>
    <property type="match status" value="1"/>
</dbReference>
<keyword evidence="4" id="KW-0539">Nucleus</keyword>
<dbReference type="Proteomes" id="UP000886520">
    <property type="component" value="Chromosome 2"/>
</dbReference>
<evidence type="ECO:0000256" key="1">
    <source>
        <dbReference type="ARBA" id="ARBA00004123"/>
    </source>
</evidence>
<evidence type="ECO:0000256" key="4">
    <source>
        <dbReference type="ARBA" id="ARBA00023242"/>
    </source>
</evidence>
<dbReference type="PROSITE" id="PS50888">
    <property type="entry name" value="BHLH"/>
    <property type="match status" value="1"/>
</dbReference>
<dbReference type="GO" id="GO:0005634">
    <property type="term" value="C:nucleus"/>
    <property type="evidence" value="ECO:0007669"/>
    <property type="project" value="UniProtKB-SubCell"/>
</dbReference>
<feature type="compositionally biased region" description="Basic and acidic residues" evidence="5">
    <location>
        <begin position="169"/>
        <end position="182"/>
    </location>
</feature>
<sequence>MGVQVLQSEGLHSQLMQVGNLLHIGQHETANSHKWKQHARGGGGGGGGGGGEGSNGNGSGGYFKALLEGEADASISSASSSLYNHVHAEDSKPLLLRSLEINGAHHSLRLPPNAGINLHKSPINRHISKSMASPLCSSEPKLSSPSTTTNIISSPLKRAREICHIEGISKREKKGSEEGMKEKGKKGMQQAADPTGPAGRKATSGGGSVKTKVPKPAPAELPKTDYVHVRARRGQATDSHSLAERVRREKISERMRFLQDLVPGCSKITGKALILDEIINYVQSLQNQVEFLAMRLAAAIHPKLEYASLSNSTEEEIASPFVEEVRDGIGMLPKTAMTMHTPTSDLHFDTLSAFYPGLFDESNFNPSIVSDLSTSTCNDSDLTNMDFSHLA</sequence>
<evidence type="ECO:0000259" key="6">
    <source>
        <dbReference type="PROSITE" id="PS50888"/>
    </source>
</evidence>
<protein>
    <recommendedName>
        <fullName evidence="6">BHLH domain-containing protein</fullName>
    </recommendedName>
</protein>
<dbReference type="PANTHER" id="PTHR12565:SF184">
    <property type="entry name" value="BHLH TRANSCRIPTION FACTOR"/>
    <property type="match status" value="1"/>
</dbReference>
<feature type="region of interest" description="Disordered" evidence="5">
    <location>
        <begin position="30"/>
        <end position="55"/>
    </location>
</feature>
<gene>
    <name evidence="7" type="ORF">GOP47_0001918</name>
</gene>
<dbReference type="InterPro" id="IPR024097">
    <property type="entry name" value="bHLH_ZIP_TF"/>
</dbReference>
<dbReference type="InterPro" id="IPR011598">
    <property type="entry name" value="bHLH_dom"/>
</dbReference>
<dbReference type="AlphaFoldDB" id="A0A9D4V9Y2"/>
<keyword evidence="3" id="KW-0804">Transcription</keyword>
<dbReference type="OrthoDB" id="1928604at2759"/>
<name>A0A9D4V9Y2_ADICA</name>
<dbReference type="PANTHER" id="PTHR12565">
    <property type="entry name" value="STEROL REGULATORY ELEMENT-BINDING PROTEIN"/>
    <property type="match status" value="1"/>
</dbReference>
<dbReference type="FunFam" id="4.10.280.10:FF:000002">
    <property type="entry name" value="Basic helix-loop-helix transcription factor"/>
    <property type="match status" value="1"/>
</dbReference>
<evidence type="ECO:0000313" key="8">
    <source>
        <dbReference type="Proteomes" id="UP000886520"/>
    </source>
</evidence>
<feature type="domain" description="BHLH" evidence="6">
    <location>
        <begin position="235"/>
        <end position="285"/>
    </location>
</feature>
<feature type="compositionally biased region" description="Gly residues" evidence="5">
    <location>
        <begin position="40"/>
        <end position="55"/>
    </location>
</feature>
<proteinExistence type="predicted"/>
<feature type="region of interest" description="Disordered" evidence="5">
    <location>
        <begin position="169"/>
        <end position="245"/>
    </location>
</feature>
<evidence type="ECO:0000313" key="7">
    <source>
        <dbReference type="EMBL" id="KAI5082175.1"/>
    </source>
</evidence>
<keyword evidence="2" id="KW-0805">Transcription regulation</keyword>
<accession>A0A9D4V9Y2</accession>
<dbReference type="EMBL" id="JABFUD020000003">
    <property type="protein sequence ID" value="KAI5082175.1"/>
    <property type="molecule type" value="Genomic_DNA"/>
</dbReference>
<organism evidence="7 8">
    <name type="scientific">Adiantum capillus-veneris</name>
    <name type="common">Maidenhair fern</name>
    <dbReference type="NCBI Taxonomy" id="13818"/>
    <lineage>
        <taxon>Eukaryota</taxon>
        <taxon>Viridiplantae</taxon>
        <taxon>Streptophyta</taxon>
        <taxon>Embryophyta</taxon>
        <taxon>Tracheophyta</taxon>
        <taxon>Polypodiopsida</taxon>
        <taxon>Polypodiidae</taxon>
        <taxon>Polypodiales</taxon>
        <taxon>Pteridineae</taxon>
        <taxon>Pteridaceae</taxon>
        <taxon>Vittarioideae</taxon>
        <taxon>Adiantum</taxon>
    </lineage>
</organism>
<comment type="caution">
    <text evidence="7">The sequence shown here is derived from an EMBL/GenBank/DDBJ whole genome shotgun (WGS) entry which is preliminary data.</text>
</comment>
<dbReference type="Pfam" id="PF00010">
    <property type="entry name" value="HLH"/>
    <property type="match status" value="1"/>
</dbReference>
<dbReference type="GO" id="GO:0003700">
    <property type="term" value="F:DNA-binding transcription factor activity"/>
    <property type="evidence" value="ECO:0007669"/>
    <property type="project" value="TreeGrafter"/>
</dbReference>
<evidence type="ECO:0000256" key="5">
    <source>
        <dbReference type="SAM" id="MobiDB-lite"/>
    </source>
</evidence>
<dbReference type="CDD" id="cd18919">
    <property type="entry name" value="bHLH_AtBPE_like"/>
    <property type="match status" value="1"/>
</dbReference>
<reference evidence="7" key="1">
    <citation type="submission" date="2021-01" db="EMBL/GenBank/DDBJ databases">
        <title>Adiantum capillus-veneris genome.</title>
        <authorList>
            <person name="Fang Y."/>
            <person name="Liao Q."/>
        </authorList>
    </citation>
    <scope>NUCLEOTIDE SEQUENCE</scope>
    <source>
        <strain evidence="7">H3</strain>
        <tissue evidence="7">Leaf</tissue>
    </source>
</reference>
<keyword evidence="8" id="KW-1185">Reference proteome</keyword>
<comment type="subcellular location">
    <subcellularLocation>
        <location evidence="1">Nucleus</location>
    </subcellularLocation>
</comment>